<proteinExistence type="predicted"/>
<protein>
    <submittedName>
        <fullName evidence="1">DNA polymerase III subunit chi</fullName>
    </submittedName>
</protein>
<dbReference type="GO" id="GO:0003677">
    <property type="term" value="F:DNA binding"/>
    <property type="evidence" value="ECO:0007669"/>
    <property type="project" value="InterPro"/>
</dbReference>
<dbReference type="KEGG" id="mars:A8C75_17950"/>
<dbReference type="RefSeq" id="WP_067385539.1">
    <property type="nucleotide sequence ID" value="NZ_CP015839.1"/>
</dbReference>
<dbReference type="PANTHER" id="PTHR38767">
    <property type="entry name" value="DNA POLYMERASE III SUBUNIT CHI"/>
    <property type="match status" value="1"/>
</dbReference>
<dbReference type="GO" id="GO:0003887">
    <property type="term" value="F:DNA-directed DNA polymerase activity"/>
    <property type="evidence" value="ECO:0007669"/>
    <property type="project" value="InterPro"/>
</dbReference>
<dbReference type="STRING" id="1821621.A8C75_17950"/>
<dbReference type="GO" id="GO:0006260">
    <property type="term" value="P:DNA replication"/>
    <property type="evidence" value="ECO:0007669"/>
    <property type="project" value="InterPro"/>
</dbReference>
<dbReference type="EMBL" id="CP015839">
    <property type="protein sequence ID" value="ANG64170.1"/>
    <property type="molecule type" value="Genomic_DNA"/>
</dbReference>
<dbReference type="Gene3D" id="3.40.50.10110">
    <property type="entry name" value="DNA polymerase III subunit chi"/>
    <property type="match status" value="1"/>
</dbReference>
<dbReference type="InterPro" id="IPR036768">
    <property type="entry name" value="PolIII_chi_sf"/>
</dbReference>
<sequence length="144" mass="16628">MSTKNRADFYILAASDEDSRQQFFCRLSEKILGLGLQVFVQVPDEIRAGRLDEQLWSWRPDSFVPHALQGATPEAPITIGWGLELPAHRDVYVNLRLALPPEALQFKRIVEIVVQDDAILEASRNNYRLCKDQGLELHRRDMRR</sequence>
<keyword evidence="2" id="KW-1185">Reference proteome</keyword>
<organism evidence="1 2">
    <name type="scientific">Marinobacterium aestuarii</name>
    <dbReference type="NCBI Taxonomy" id="1821621"/>
    <lineage>
        <taxon>Bacteria</taxon>
        <taxon>Pseudomonadati</taxon>
        <taxon>Pseudomonadota</taxon>
        <taxon>Gammaproteobacteria</taxon>
        <taxon>Oceanospirillales</taxon>
        <taxon>Oceanospirillaceae</taxon>
        <taxon>Marinobacterium</taxon>
    </lineage>
</organism>
<dbReference type="SUPFAM" id="SSF102400">
    <property type="entry name" value="DNA polymerase III chi subunit"/>
    <property type="match status" value="1"/>
</dbReference>
<evidence type="ECO:0000313" key="1">
    <source>
        <dbReference type="EMBL" id="ANG64170.1"/>
    </source>
</evidence>
<gene>
    <name evidence="1" type="ORF">A8C75_17950</name>
</gene>
<evidence type="ECO:0000313" key="2">
    <source>
        <dbReference type="Proteomes" id="UP000078070"/>
    </source>
</evidence>
<dbReference type="InterPro" id="IPR007459">
    <property type="entry name" value="DNA_pol3_chi"/>
</dbReference>
<accession>A0A1A9F2F2</accession>
<dbReference type="GO" id="GO:0032298">
    <property type="term" value="P:positive regulation of DNA-templated DNA replication initiation"/>
    <property type="evidence" value="ECO:0007669"/>
    <property type="project" value="TreeGrafter"/>
</dbReference>
<dbReference type="OrthoDB" id="5297568at2"/>
<dbReference type="PANTHER" id="PTHR38767:SF1">
    <property type="entry name" value="DNA POLYMERASE III SUBUNIT CHI"/>
    <property type="match status" value="1"/>
</dbReference>
<dbReference type="Pfam" id="PF04364">
    <property type="entry name" value="DNA_pol3_chi"/>
    <property type="match status" value="1"/>
</dbReference>
<dbReference type="AlphaFoldDB" id="A0A1A9F2F2"/>
<name>A0A1A9F2F2_9GAMM</name>
<reference evidence="1 2" key="2">
    <citation type="journal article" date="2018" name="Int. J. Syst. Evol. Microbiol.">
        <title>Marinobacterium aestuarii sp. nov., a benzene-degrading marine bacterium isolated from estuary sediment.</title>
        <authorList>
            <person name="Bae S.S."/>
            <person name="Jung J."/>
            <person name="Chung D."/>
            <person name="Baek K."/>
        </authorList>
    </citation>
    <scope>NUCLEOTIDE SEQUENCE [LARGE SCALE GENOMIC DNA]</scope>
    <source>
        <strain evidence="1 2">ST58-10</strain>
    </source>
</reference>
<reference evidence="2" key="1">
    <citation type="submission" date="2016-05" db="EMBL/GenBank/DDBJ databases">
        <authorList>
            <person name="Baek K."/>
            <person name="Yang S.-J."/>
        </authorList>
    </citation>
    <scope>NUCLEOTIDE SEQUENCE [LARGE SCALE GENOMIC DNA]</scope>
    <source>
        <strain evidence="2">ST58-10</strain>
    </source>
</reference>
<dbReference type="Proteomes" id="UP000078070">
    <property type="component" value="Chromosome"/>
</dbReference>